<comment type="caution">
    <text evidence="1">The sequence shown here is derived from an EMBL/GenBank/DDBJ whole genome shotgun (WGS) entry which is preliminary data.</text>
</comment>
<evidence type="ECO:0000313" key="1">
    <source>
        <dbReference type="EMBL" id="KEJ82934.1"/>
    </source>
</evidence>
<evidence type="ECO:0000313" key="2">
    <source>
        <dbReference type="Proteomes" id="UP000053232"/>
    </source>
</evidence>
<protein>
    <submittedName>
        <fullName evidence="1">Uncharacterized protein</fullName>
    </submittedName>
</protein>
<dbReference type="Proteomes" id="UP000053232">
    <property type="component" value="Unassembled WGS sequence"/>
</dbReference>
<organism evidence="1 2">
    <name type="scientific">Oxytricha trifallax</name>
    <dbReference type="NCBI Taxonomy" id="1172189"/>
    <lineage>
        <taxon>Eukaryota</taxon>
        <taxon>Sar</taxon>
        <taxon>Alveolata</taxon>
        <taxon>Ciliophora</taxon>
        <taxon>Intramacronucleata</taxon>
        <taxon>Spirotrichea</taxon>
        <taxon>Stichotrichia</taxon>
        <taxon>Sporadotrichida</taxon>
        <taxon>Oxytrichidae</taxon>
        <taxon>Oxytrichinae</taxon>
        <taxon>Oxytricha</taxon>
    </lineage>
</organism>
<accession>A0A073HZS5</accession>
<reference evidence="2" key="1">
    <citation type="journal article" date="2014" name="Cell">
        <title>The Architecture of a Scrambled Genome Reveals Massive Levels of Genomic Rearrangement during Development.</title>
        <authorList>
            <person name="Chen X."/>
            <person name="Bracht J.R."/>
            <person name="Goldman A.D."/>
            <person name="Dolzhenko E."/>
            <person name="Clay D.M."/>
            <person name="Swart E.C."/>
            <person name="Perlman D.H."/>
            <person name="Doak T.G."/>
            <person name="Stuart A."/>
            <person name="Amemiya C.T."/>
            <person name="Sebra R.P."/>
            <person name="Landweber L.F."/>
        </authorList>
    </citation>
    <scope>NUCLEOTIDE SEQUENCE [LARGE SCALE GENOMIC DNA]</scope>
    <source>
        <strain evidence="2">JRB310</strain>
    </source>
</reference>
<keyword evidence="2" id="KW-1185">Reference proteome</keyword>
<dbReference type="AlphaFoldDB" id="A0A073HZS5"/>
<gene>
    <name evidence="1" type="ORF">OXYTRIMIC_052</name>
</gene>
<name>A0A073HZS5_9SPIT</name>
<dbReference type="EMBL" id="ARYC01001897">
    <property type="protein sequence ID" value="KEJ82934.1"/>
    <property type="molecule type" value="Genomic_DNA"/>
</dbReference>
<proteinExistence type="predicted"/>
<sequence>MKKLKSSIEVQGLRFQLKYLNLFESLLLIKKQIKQKYERGQERWSALSNLSNKHSTFELQIQEFELKLLCSTSGKALHQEEGEESSYCQLPINDRICLNADQALLIDIQGA</sequence>